<dbReference type="SMART" id="SM00116">
    <property type="entry name" value="CBS"/>
    <property type="match status" value="2"/>
</dbReference>
<dbReference type="GO" id="GO:0005975">
    <property type="term" value="P:carbohydrate metabolic process"/>
    <property type="evidence" value="ECO:0007669"/>
    <property type="project" value="InterPro"/>
</dbReference>
<evidence type="ECO:0000256" key="1">
    <source>
        <dbReference type="ARBA" id="ARBA00004756"/>
    </source>
</evidence>
<dbReference type="STRING" id="375760.SAMN04488073_0988"/>
<comment type="pathway">
    <text evidence="7">Carbohydrate biosynthesis; 3-deoxy-D-manno-octulosonate biosynthesis; 3-deoxy-D-manno-octulosonate from D-ribulose 5-phosphate: step 1/3.</text>
</comment>
<dbReference type="PANTHER" id="PTHR42745:SF1">
    <property type="entry name" value="ARABINOSE 5-PHOSPHATE ISOMERASE KDSD"/>
    <property type="match status" value="1"/>
</dbReference>
<evidence type="ECO:0000256" key="7">
    <source>
        <dbReference type="ARBA" id="ARBA00060658"/>
    </source>
</evidence>
<proteinExistence type="inferred from homology"/>
<reference evidence="16" key="1">
    <citation type="submission" date="2016-10" db="EMBL/GenBank/DDBJ databases">
        <authorList>
            <person name="Varghese N."/>
            <person name="Submissions S."/>
        </authorList>
    </citation>
    <scope>NUCLEOTIDE SEQUENCE [LARGE SCALE GENOMIC DNA]</scope>
    <source>
        <strain evidence="16">CGMCC 1.6294</strain>
    </source>
</reference>
<keyword evidence="6 8" id="KW-0413">Isomerase</keyword>
<comment type="similarity">
    <text evidence="2 8">Belongs to the SIS family. GutQ/KpsF subfamily.</text>
</comment>
<dbReference type="PIRSF" id="PIRSF004692">
    <property type="entry name" value="KdsD_KpsF"/>
    <property type="match status" value="1"/>
</dbReference>
<keyword evidence="9" id="KW-0479">Metal-binding</keyword>
<dbReference type="PROSITE" id="PS51371">
    <property type="entry name" value="CBS"/>
    <property type="match status" value="2"/>
</dbReference>
<accession>A0A1I6GK15</accession>
<comment type="catalytic activity">
    <reaction evidence="8">
        <text>D-arabinose 5-phosphate = D-ribulose 5-phosphate</text>
        <dbReference type="Rhea" id="RHEA:23104"/>
        <dbReference type="ChEBI" id="CHEBI:57693"/>
        <dbReference type="ChEBI" id="CHEBI:58121"/>
        <dbReference type="EC" id="5.3.1.13"/>
    </reaction>
</comment>
<feature type="domain" description="CBS" evidence="13">
    <location>
        <begin position="225"/>
        <end position="283"/>
    </location>
</feature>
<name>A0A1I6GK15_9GAMM</name>
<dbReference type="InterPro" id="IPR046348">
    <property type="entry name" value="SIS_dom_sf"/>
</dbReference>
<evidence type="ECO:0000256" key="5">
    <source>
        <dbReference type="ARBA" id="ARBA00023122"/>
    </source>
</evidence>
<feature type="domain" description="SIS" evidence="14">
    <location>
        <begin position="56"/>
        <end position="199"/>
    </location>
</feature>
<keyword evidence="5 11" id="KW-0129">CBS domain</keyword>
<evidence type="ECO:0000259" key="13">
    <source>
        <dbReference type="PROSITE" id="PS51371"/>
    </source>
</evidence>
<dbReference type="Pfam" id="PF01380">
    <property type="entry name" value="SIS"/>
    <property type="match status" value="1"/>
</dbReference>
<feature type="binding site" evidence="9">
    <location>
        <position position="97"/>
    </location>
    <ligand>
        <name>Zn(2+)</name>
        <dbReference type="ChEBI" id="CHEBI:29105"/>
    </ligand>
</feature>
<dbReference type="GO" id="GO:0097367">
    <property type="term" value="F:carbohydrate derivative binding"/>
    <property type="evidence" value="ECO:0007669"/>
    <property type="project" value="InterPro"/>
</dbReference>
<dbReference type="FunFam" id="3.40.50.10490:FF:000011">
    <property type="entry name" value="Arabinose 5-phosphate isomerase"/>
    <property type="match status" value="1"/>
</dbReference>
<dbReference type="PROSITE" id="PS51464">
    <property type="entry name" value="SIS"/>
    <property type="match status" value="1"/>
</dbReference>
<dbReference type="CDD" id="cd05014">
    <property type="entry name" value="SIS_Kpsf"/>
    <property type="match status" value="1"/>
</dbReference>
<dbReference type="InterPro" id="IPR000644">
    <property type="entry name" value="CBS_dom"/>
</dbReference>
<evidence type="ECO:0000259" key="14">
    <source>
        <dbReference type="PROSITE" id="PS51464"/>
    </source>
</evidence>
<dbReference type="GO" id="GO:0019146">
    <property type="term" value="F:arabinose-5-phosphate isomerase activity"/>
    <property type="evidence" value="ECO:0007669"/>
    <property type="project" value="UniProtKB-EC"/>
</dbReference>
<dbReference type="PANTHER" id="PTHR42745">
    <property type="match status" value="1"/>
</dbReference>
<dbReference type="EMBL" id="FOYV01000001">
    <property type="protein sequence ID" value="SFR42496.1"/>
    <property type="molecule type" value="Genomic_DNA"/>
</dbReference>
<evidence type="ECO:0000256" key="4">
    <source>
        <dbReference type="ARBA" id="ARBA00022737"/>
    </source>
</evidence>
<dbReference type="InterPro" id="IPR001347">
    <property type="entry name" value="SIS_dom"/>
</dbReference>
<evidence type="ECO:0000256" key="8">
    <source>
        <dbReference type="PIRNR" id="PIRNR004692"/>
    </source>
</evidence>
<keyword evidence="4" id="KW-0677">Repeat</keyword>
<dbReference type="Proteomes" id="UP000199290">
    <property type="component" value="Unassembled WGS sequence"/>
</dbReference>
<evidence type="ECO:0000313" key="15">
    <source>
        <dbReference type="EMBL" id="SFR42496.1"/>
    </source>
</evidence>
<feature type="site" description="Catalytically relevant" evidence="10">
    <location>
        <position position="167"/>
    </location>
</feature>
<keyword evidence="9" id="KW-0862">Zinc</keyword>
<comment type="subunit">
    <text evidence="3">Homotetramer.</text>
</comment>
<evidence type="ECO:0000313" key="16">
    <source>
        <dbReference type="Proteomes" id="UP000199290"/>
    </source>
</evidence>
<dbReference type="InterPro" id="IPR050986">
    <property type="entry name" value="GutQ/KpsF_isomerases"/>
</dbReference>
<evidence type="ECO:0000256" key="12">
    <source>
        <dbReference type="SAM" id="MobiDB-lite"/>
    </source>
</evidence>
<dbReference type="FunFam" id="3.10.580.10:FF:000007">
    <property type="entry name" value="Arabinose 5-phosphate isomerase"/>
    <property type="match status" value="1"/>
</dbReference>
<dbReference type="SUPFAM" id="SSF53697">
    <property type="entry name" value="SIS domain"/>
    <property type="match status" value="1"/>
</dbReference>
<dbReference type="EC" id="5.3.1.13" evidence="8"/>
<feature type="region of interest" description="Disordered" evidence="12">
    <location>
        <begin position="1"/>
        <end position="26"/>
    </location>
</feature>
<dbReference type="InterPro" id="IPR035474">
    <property type="entry name" value="SIS_Kpsf"/>
</dbReference>
<evidence type="ECO:0000256" key="6">
    <source>
        <dbReference type="ARBA" id="ARBA00023235"/>
    </source>
</evidence>
<dbReference type="Gene3D" id="3.10.580.10">
    <property type="entry name" value="CBS-domain"/>
    <property type="match status" value="1"/>
</dbReference>
<dbReference type="AlphaFoldDB" id="A0A1I6GK15"/>
<dbReference type="Pfam" id="PF00571">
    <property type="entry name" value="CBS"/>
    <property type="match status" value="2"/>
</dbReference>
<feature type="compositionally biased region" description="Polar residues" evidence="12">
    <location>
        <begin position="14"/>
        <end position="26"/>
    </location>
</feature>
<evidence type="ECO:0000256" key="10">
    <source>
        <dbReference type="PIRSR" id="PIRSR004692-3"/>
    </source>
</evidence>
<evidence type="ECO:0000256" key="9">
    <source>
        <dbReference type="PIRSR" id="PIRSR004692-2"/>
    </source>
</evidence>
<feature type="site" description="Catalytically relevant" evidence="10">
    <location>
        <position position="208"/>
    </location>
</feature>
<dbReference type="GO" id="GO:0046872">
    <property type="term" value="F:metal ion binding"/>
    <property type="evidence" value="ECO:0007669"/>
    <property type="project" value="UniProtKB-KW"/>
</dbReference>
<comment type="pathway">
    <text evidence="1">Bacterial outer membrane biogenesis; lipopolysaccharide biosynthesis.</text>
</comment>
<sequence length="344" mass="36247">MSLFSDISQRRDSQAPSPMTDQTATDFRTSALRAIRIERDAIDALEGRIGEQFDRACEVIMACKGRVVVTGMGKSGHVGNKIAATLASTGTPSFFVHPGEASHGDMGMITPQDVVIAISNSGNTSEVVTILPLIKRMGAPLISMTGNANSTLAREAVANLDVSVAVEACPLGLAPTSSTTATLVMGDALAVALLEARGFSAEDFAFSHPGGSLGRRLLLKVSDIMHSGDRIPVVNESTPLSGALLEISRKGLGMTTVVDDQGKLTGIFTDGDLRRTLDRSVDIHNTPIREVMTRHGKTIEADHLAAEALNIMEEMKINALPVLDDGGALVGAINMHDLLRAGVI</sequence>
<protein>
    <recommendedName>
        <fullName evidence="8">Arabinose 5-phosphate isomerase</fullName>
        <shortName evidence="8">API</shortName>
        <ecNumber evidence="8">5.3.1.13</ecNumber>
    </recommendedName>
</protein>
<evidence type="ECO:0000256" key="3">
    <source>
        <dbReference type="ARBA" id="ARBA00011881"/>
    </source>
</evidence>
<dbReference type="InterPro" id="IPR046342">
    <property type="entry name" value="CBS_dom_sf"/>
</dbReference>
<keyword evidence="16" id="KW-1185">Reference proteome</keyword>
<dbReference type="GO" id="GO:1901135">
    <property type="term" value="P:carbohydrate derivative metabolic process"/>
    <property type="evidence" value="ECO:0007669"/>
    <property type="project" value="InterPro"/>
</dbReference>
<evidence type="ECO:0000256" key="11">
    <source>
        <dbReference type="PROSITE-ProRule" id="PRU00703"/>
    </source>
</evidence>
<dbReference type="InterPro" id="IPR004800">
    <property type="entry name" value="KdsD/KpsF-type"/>
</dbReference>
<dbReference type="NCBIfam" id="TIGR00393">
    <property type="entry name" value="kpsF"/>
    <property type="match status" value="1"/>
</dbReference>
<feature type="site" description="Catalytically relevant" evidence="10">
    <location>
        <position position="74"/>
    </location>
</feature>
<evidence type="ECO:0000256" key="2">
    <source>
        <dbReference type="ARBA" id="ARBA00008165"/>
    </source>
</evidence>
<organism evidence="15 16">
    <name type="scientific">Marinobacter gudaonensis</name>
    <dbReference type="NCBI Taxonomy" id="375760"/>
    <lineage>
        <taxon>Bacteria</taxon>
        <taxon>Pseudomonadati</taxon>
        <taxon>Pseudomonadota</taxon>
        <taxon>Gammaproteobacteria</taxon>
        <taxon>Pseudomonadales</taxon>
        <taxon>Marinobacteraceae</taxon>
        <taxon>Marinobacter</taxon>
    </lineage>
</organism>
<gene>
    <name evidence="15" type="ORF">SAMN04488073_0988</name>
</gene>
<feature type="site" description="Catalytically relevant" evidence="10">
    <location>
        <position position="126"/>
    </location>
</feature>
<dbReference type="Gene3D" id="3.40.50.10490">
    <property type="entry name" value="Glucose-6-phosphate isomerase like protein, domain 1"/>
    <property type="match status" value="1"/>
</dbReference>
<feature type="domain" description="CBS" evidence="13">
    <location>
        <begin position="292"/>
        <end position="344"/>
    </location>
</feature>
<dbReference type="CDD" id="cd04604">
    <property type="entry name" value="CBS_pair_SIS_assoc"/>
    <property type="match status" value="1"/>
</dbReference>